<proteinExistence type="predicted"/>
<dbReference type="EMBL" id="PNEN01000527">
    <property type="protein sequence ID" value="PPJ56028.1"/>
    <property type="molecule type" value="Genomic_DNA"/>
</dbReference>
<feature type="chain" id="PRO_5015522095" evidence="2">
    <location>
        <begin position="20"/>
        <end position="394"/>
    </location>
</feature>
<feature type="region of interest" description="Disordered" evidence="1">
    <location>
        <begin position="234"/>
        <end position="333"/>
    </location>
</feature>
<organism evidence="3 4">
    <name type="scientific">Cercospora berteroae</name>
    <dbReference type="NCBI Taxonomy" id="357750"/>
    <lineage>
        <taxon>Eukaryota</taxon>
        <taxon>Fungi</taxon>
        <taxon>Dikarya</taxon>
        <taxon>Ascomycota</taxon>
        <taxon>Pezizomycotina</taxon>
        <taxon>Dothideomycetes</taxon>
        <taxon>Dothideomycetidae</taxon>
        <taxon>Mycosphaerellales</taxon>
        <taxon>Mycosphaerellaceae</taxon>
        <taxon>Cercospora</taxon>
    </lineage>
</organism>
<feature type="compositionally biased region" description="Pro residues" evidence="1">
    <location>
        <begin position="314"/>
        <end position="324"/>
    </location>
</feature>
<accession>A0A2S6C8G9</accession>
<feature type="compositionally biased region" description="Basic residues" evidence="1">
    <location>
        <begin position="384"/>
        <end position="394"/>
    </location>
</feature>
<evidence type="ECO:0000313" key="4">
    <source>
        <dbReference type="Proteomes" id="UP000237631"/>
    </source>
</evidence>
<comment type="caution">
    <text evidence="3">The sequence shown here is derived from an EMBL/GenBank/DDBJ whole genome shotgun (WGS) entry which is preliminary data.</text>
</comment>
<dbReference type="OrthoDB" id="10379606at2759"/>
<reference evidence="4" key="1">
    <citation type="journal article" date="2017" name="bioRxiv">
        <title>Conservation of a gene cluster reveals novel cercosporin biosynthetic mechanisms and extends production to the genus Colletotrichum.</title>
        <authorList>
            <person name="de Jonge R."/>
            <person name="Ebert M.K."/>
            <person name="Huitt-Roehl C.R."/>
            <person name="Pal P."/>
            <person name="Suttle J.C."/>
            <person name="Spanner R.E."/>
            <person name="Neubauer J.D."/>
            <person name="Jurick W.M.II."/>
            <person name="Stott K.A."/>
            <person name="Secor G.A."/>
            <person name="Thomma B.P.H.J."/>
            <person name="Van de Peer Y."/>
            <person name="Townsend C.A."/>
            <person name="Bolton M.D."/>
        </authorList>
    </citation>
    <scope>NUCLEOTIDE SEQUENCE [LARGE SCALE GENOMIC DNA]</scope>
    <source>
        <strain evidence="4">CBS538.71</strain>
    </source>
</reference>
<dbReference type="Proteomes" id="UP000237631">
    <property type="component" value="Unassembled WGS sequence"/>
</dbReference>
<feature type="region of interest" description="Disordered" evidence="1">
    <location>
        <begin position="169"/>
        <end position="215"/>
    </location>
</feature>
<name>A0A2S6C8G9_9PEZI</name>
<protein>
    <submittedName>
        <fullName evidence="3">Uncharacterized protein</fullName>
    </submittedName>
</protein>
<dbReference type="PRINTS" id="PR01217">
    <property type="entry name" value="PRICHEXTENSN"/>
</dbReference>
<evidence type="ECO:0000256" key="2">
    <source>
        <dbReference type="SAM" id="SignalP"/>
    </source>
</evidence>
<feature type="compositionally biased region" description="Low complexity" evidence="1">
    <location>
        <begin position="269"/>
        <end position="298"/>
    </location>
</feature>
<keyword evidence="4" id="KW-1185">Reference proteome</keyword>
<dbReference type="AlphaFoldDB" id="A0A2S6C8G9"/>
<evidence type="ECO:0000256" key="1">
    <source>
        <dbReference type="SAM" id="MobiDB-lite"/>
    </source>
</evidence>
<evidence type="ECO:0000313" key="3">
    <source>
        <dbReference type="EMBL" id="PPJ56028.1"/>
    </source>
</evidence>
<feature type="signal peptide" evidence="2">
    <location>
        <begin position="1"/>
        <end position="19"/>
    </location>
</feature>
<sequence>MNLTRLLLIFLAAVAPATSLKMKLWHGVTKKTNGTALLACIDEMHANWSGKGNTDHWNGDGWECGGATWQFSQKFTRGRMRPTAVIAKCTDELIKSAERDEAWVKCKVTRTLAQAWLGWSPKGFKMCANAGGAPCQLDDGVLLRADGGAACRAEGYCYGGLEGVKETSVSTQTVERTVTVPGGSGYKPSPTEKPSGEGEAPSSSGDCCGDPNAPAAITTTSQVESFTSVLSLPIVVGPGPPTTSTSKPTNPPQPPSSSPSPAAEPSPPSNLTSPPSTPPSSSSATPNPTTSSSSSVPTETVIFITMTSGQTPTFTPPTTPPTFPPSTTRRPIMSTTIDGTLYTYLKEETTTIKPPAPITTTIDKQVLTLIPATTQSTPHTSKSWGRHKTWSRTG</sequence>
<keyword evidence="2" id="KW-0732">Signal</keyword>
<gene>
    <name evidence="3" type="ORF">CBER1_03396</name>
</gene>
<feature type="compositionally biased region" description="Pro residues" evidence="1">
    <location>
        <begin position="249"/>
        <end position="268"/>
    </location>
</feature>
<feature type="region of interest" description="Disordered" evidence="1">
    <location>
        <begin position="375"/>
        <end position="394"/>
    </location>
</feature>